<dbReference type="Pfam" id="PF03888">
    <property type="entry name" value="MucB_RseB"/>
    <property type="match status" value="1"/>
</dbReference>
<gene>
    <name evidence="8" type="ORF">V6X73_00775</name>
</gene>
<dbReference type="RefSeq" id="WP_367958227.1">
    <property type="nucleotide sequence ID" value="NZ_JBAKFK010000001.1"/>
</dbReference>
<evidence type="ECO:0000256" key="5">
    <source>
        <dbReference type="SAM" id="SignalP"/>
    </source>
</evidence>
<comment type="similarity">
    <text evidence="2">Belongs to the RseB family.</text>
</comment>
<dbReference type="PANTHER" id="PTHR38782">
    <property type="match status" value="1"/>
</dbReference>
<name>A0ABV3TC49_9GAMM</name>
<dbReference type="InterPro" id="IPR005588">
    <property type="entry name" value="MucB_RseB"/>
</dbReference>
<dbReference type="Proteomes" id="UP001556709">
    <property type="component" value="Unassembled WGS sequence"/>
</dbReference>
<evidence type="ECO:0000259" key="6">
    <source>
        <dbReference type="Pfam" id="PF03888"/>
    </source>
</evidence>
<keyword evidence="4" id="KW-0574">Periplasm</keyword>
<dbReference type="InterPro" id="IPR033436">
    <property type="entry name" value="MucB/RseB_C"/>
</dbReference>
<dbReference type="Pfam" id="PF17188">
    <property type="entry name" value="MucB_RseB_C"/>
    <property type="match status" value="1"/>
</dbReference>
<dbReference type="CDD" id="cd16327">
    <property type="entry name" value="RseB"/>
    <property type="match status" value="1"/>
</dbReference>
<evidence type="ECO:0000256" key="1">
    <source>
        <dbReference type="ARBA" id="ARBA00004418"/>
    </source>
</evidence>
<evidence type="ECO:0000313" key="9">
    <source>
        <dbReference type="Proteomes" id="UP001556709"/>
    </source>
</evidence>
<keyword evidence="3 5" id="KW-0732">Signal</keyword>
<feature type="domain" description="MucB/RseB C-terminal" evidence="7">
    <location>
        <begin position="241"/>
        <end position="335"/>
    </location>
</feature>
<keyword evidence="9" id="KW-1185">Reference proteome</keyword>
<dbReference type="InterPro" id="IPR038484">
    <property type="entry name" value="MucB/RseB_C_sf"/>
</dbReference>
<accession>A0ABV3TC49</accession>
<dbReference type="EMBL" id="JBAKFM010000001">
    <property type="protein sequence ID" value="MEX0468271.1"/>
    <property type="molecule type" value="Genomic_DNA"/>
</dbReference>
<comment type="subcellular location">
    <subcellularLocation>
        <location evidence="1">Periplasm</location>
    </subcellularLocation>
</comment>
<dbReference type="PANTHER" id="PTHR38782:SF1">
    <property type="entry name" value="SIGMA-E FACTOR REGULATORY PROTEIN RSEB"/>
    <property type="match status" value="1"/>
</dbReference>
<dbReference type="PIRSF" id="PIRSF005427">
    <property type="entry name" value="RseB"/>
    <property type="match status" value="1"/>
</dbReference>
<dbReference type="Gene3D" id="3.30.200.100">
    <property type="entry name" value="MucB/RseB, C-terminal domain"/>
    <property type="match status" value="1"/>
</dbReference>
<evidence type="ECO:0000256" key="4">
    <source>
        <dbReference type="ARBA" id="ARBA00022764"/>
    </source>
</evidence>
<evidence type="ECO:0000256" key="2">
    <source>
        <dbReference type="ARBA" id="ARBA00008150"/>
    </source>
</evidence>
<feature type="chain" id="PRO_5046632826" evidence="5">
    <location>
        <begin position="29"/>
        <end position="348"/>
    </location>
</feature>
<sequence>MMPRIERLVPLAAGLVLGALAMAQMAAANDAAQANGSIPQTASGWIERGSEARSRYSFVGDLVYQHADEIETMRIWRSANPETGVRERLHSLSGDAREILRGDDRITCILPNSDSILVDRRRLDRPLGVRVPANASRLTPHYALRLTGEDRVADRSAVEVRLEPQDTQRYGYALWFDKQTGLMLRAEVLNPAGRVIERLMVMNLDLRDAMPEALLESTLDDAGFTRVEKRWDPDTASTTQARGRWRVSNPPAGYRVSMDRLQSLPGRAAPVRHLLLTDGLANVSVYIEPAEQAPGVDGAMRMGAMNAYGRRIGQHQAIVVGEVPANTVRRIAASLVSESTPETTGQRP</sequence>
<evidence type="ECO:0000313" key="8">
    <source>
        <dbReference type="EMBL" id="MEX0468271.1"/>
    </source>
</evidence>
<dbReference type="InterPro" id="IPR033434">
    <property type="entry name" value="MucB/RseB_N"/>
</dbReference>
<evidence type="ECO:0000256" key="3">
    <source>
        <dbReference type="ARBA" id="ARBA00022729"/>
    </source>
</evidence>
<proteinExistence type="inferred from homology"/>
<protein>
    <submittedName>
        <fullName evidence="8">MucB/RseB C-terminal domain-containing protein</fullName>
    </submittedName>
</protein>
<feature type="signal peptide" evidence="5">
    <location>
        <begin position="1"/>
        <end position="28"/>
    </location>
</feature>
<dbReference type="Gene3D" id="2.50.20.10">
    <property type="entry name" value="Lipoprotein localisation LolA/LolB/LppX"/>
    <property type="match status" value="1"/>
</dbReference>
<organism evidence="8 9">
    <name type="scientific">Spiribacter pallidus</name>
    <dbReference type="NCBI Taxonomy" id="1987936"/>
    <lineage>
        <taxon>Bacteria</taxon>
        <taxon>Pseudomonadati</taxon>
        <taxon>Pseudomonadota</taxon>
        <taxon>Gammaproteobacteria</taxon>
        <taxon>Chromatiales</taxon>
        <taxon>Ectothiorhodospiraceae</taxon>
        <taxon>Spiribacter</taxon>
    </lineage>
</organism>
<evidence type="ECO:0000259" key="7">
    <source>
        <dbReference type="Pfam" id="PF17188"/>
    </source>
</evidence>
<comment type="caution">
    <text evidence="8">The sequence shown here is derived from an EMBL/GenBank/DDBJ whole genome shotgun (WGS) entry which is preliminary data.</text>
</comment>
<reference evidence="8 9" key="1">
    <citation type="submission" date="2024-02" db="EMBL/GenBank/DDBJ databases">
        <title>New especies of Spiribacter isolated from saline water.</title>
        <authorList>
            <person name="Leon M.J."/>
            <person name="De La Haba R."/>
            <person name="Sanchez-Porro C."/>
            <person name="Ventosa A."/>
        </authorList>
    </citation>
    <scope>NUCLEOTIDE SEQUENCE [LARGE SCALE GENOMIC DNA]</scope>
    <source>
        <strain evidence="9">ag22IC6-390</strain>
    </source>
</reference>
<feature type="domain" description="MucB/RseB N-terminal" evidence="6">
    <location>
        <begin position="42"/>
        <end position="216"/>
    </location>
</feature>